<dbReference type="Proteomes" id="UP000504634">
    <property type="component" value="Unplaced"/>
</dbReference>
<proteinExistence type="predicted"/>
<evidence type="ECO:0000256" key="1">
    <source>
        <dbReference type="SAM" id="MobiDB-lite"/>
    </source>
</evidence>
<dbReference type="PANTHER" id="PTHR21398">
    <property type="entry name" value="AGAP007094-PA"/>
    <property type="match status" value="1"/>
</dbReference>
<dbReference type="OrthoDB" id="6617264at2759"/>
<gene>
    <name evidence="4" type="primary">LOC115625414</name>
</gene>
<dbReference type="RefSeq" id="XP_030376313.1">
    <property type="nucleotide sequence ID" value="XM_030520453.1"/>
</dbReference>
<organism evidence="3 4">
    <name type="scientific">Drosophila lebanonensis</name>
    <name type="common">Fruit fly</name>
    <name type="synonym">Scaptodrosophila lebanonensis</name>
    <dbReference type="NCBI Taxonomy" id="7225"/>
    <lineage>
        <taxon>Eukaryota</taxon>
        <taxon>Metazoa</taxon>
        <taxon>Ecdysozoa</taxon>
        <taxon>Arthropoda</taxon>
        <taxon>Hexapoda</taxon>
        <taxon>Insecta</taxon>
        <taxon>Pterygota</taxon>
        <taxon>Neoptera</taxon>
        <taxon>Endopterygota</taxon>
        <taxon>Diptera</taxon>
        <taxon>Brachycera</taxon>
        <taxon>Muscomorpha</taxon>
        <taxon>Ephydroidea</taxon>
        <taxon>Drosophilidae</taxon>
        <taxon>Scaptodrosophila</taxon>
    </lineage>
</organism>
<evidence type="ECO:0000256" key="2">
    <source>
        <dbReference type="SAM" id="Phobius"/>
    </source>
</evidence>
<feature type="compositionally biased region" description="Pro residues" evidence="1">
    <location>
        <begin position="178"/>
        <end position="190"/>
    </location>
</feature>
<dbReference type="PANTHER" id="PTHR21398:SF1">
    <property type="entry name" value="FI03705P"/>
    <property type="match status" value="1"/>
</dbReference>
<protein>
    <submittedName>
        <fullName evidence="4">Uncharacterized protein LOC115625414</fullName>
    </submittedName>
</protein>
<dbReference type="SMART" id="SM00718">
    <property type="entry name" value="DM4_12"/>
    <property type="match status" value="1"/>
</dbReference>
<evidence type="ECO:0000313" key="4">
    <source>
        <dbReference type="RefSeq" id="XP_030376313.1"/>
    </source>
</evidence>
<feature type="region of interest" description="Disordered" evidence="1">
    <location>
        <begin position="168"/>
        <end position="196"/>
    </location>
</feature>
<dbReference type="GeneID" id="115625414"/>
<accession>A0A6J2TMF7</accession>
<evidence type="ECO:0000313" key="3">
    <source>
        <dbReference type="Proteomes" id="UP000504634"/>
    </source>
</evidence>
<keyword evidence="2" id="KW-0812">Transmembrane</keyword>
<dbReference type="InterPro" id="IPR006631">
    <property type="entry name" value="DM4_12"/>
</dbReference>
<feature type="compositionally biased region" description="Polar residues" evidence="1">
    <location>
        <begin position="168"/>
        <end position="177"/>
    </location>
</feature>
<keyword evidence="2" id="KW-0472">Membrane</keyword>
<feature type="transmembrane region" description="Helical" evidence="2">
    <location>
        <begin position="7"/>
        <end position="27"/>
    </location>
</feature>
<keyword evidence="3" id="KW-1185">Reference proteome</keyword>
<name>A0A6J2TMF7_DROLE</name>
<reference evidence="4" key="1">
    <citation type="submission" date="2025-08" db="UniProtKB">
        <authorList>
            <consortium name="RefSeq"/>
        </authorList>
    </citation>
    <scope>IDENTIFICATION</scope>
    <source>
        <strain evidence="4">11010-0011.00</strain>
        <tissue evidence="4">Whole body</tissue>
    </source>
</reference>
<keyword evidence="2" id="KW-1133">Transmembrane helix</keyword>
<dbReference type="AlphaFoldDB" id="A0A6J2TMF7"/>
<sequence>MAKTIKVIGCVMAVVTLGLLFLGPQLLQLPRGKPSDIHINVTHELNKLTLPPATNLNSFQQQQEEKEHELLVRLHRHKRYLLFPEGSSFQLVFDLIIPIVDYTNFAIMGITCAVAWELPSKPASELIENVRTRLNDGTLGVVRRNDSVAAPPKDAYYRPPANWHALHAQSNQQTKATPSPPPPPKSPPLPTGHHYTNGWRDAATSAYANANAQRPWQTEAGATDIGMGPANWHARQPNNWWERNKARIEENWRDKQRLWSTYEPSSRNNYYTPGRTGRQRKLLQAPPTHRVYPVFGKRRRRRRSLDTDAAFDRIHLKMHLTSREMLFRKIERLYTAQKLNGTACVLRALCESRERLKGTAQPQSFIMELLSAIFQLPTRANNNTDGTEKYISLHYLETHAQGGDCAQLYSDCSHTFWLD</sequence>
<dbReference type="Pfam" id="PF07841">
    <property type="entry name" value="DM4_12"/>
    <property type="match status" value="1"/>
</dbReference>